<evidence type="ECO:0000313" key="1">
    <source>
        <dbReference type="EMBL" id="GAG51351.1"/>
    </source>
</evidence>
<proteinExistence type="predicted"/>
<dbReference type="AlphaFoldDB" id="X0ZSZ2"/>
<comment type="caution">
    <text evidence="1">The sequence shown here is derived from an EMBL/GenBank/DDBJ whole genome shotgun (WGS) entry which is preliminary data.</text>
</comment>
<gene>
    <name evidence="1" type="ORF">S01H1_82675</name>
</gene>
<organism evidence="1">
    <name type="scientific">marine sediment metagenome</name>
    <dbReference type="NCBI Taxonomy" id="412755"/>
    <lineage>
        <taxon>unclassified sequences</taxon>
        <taxon>metagenomes</taxon>
        <taxon>ecological metagenomes</taxon>
    </lineage>
</organism>
<reference evidence="1" key="1">
    <citation type="journal article" date="2014" name="Front. Microbiol.">
        <title>High frequency of phylogenetically diverse reductive dehalogenase-homologous genes in deep subseafloor sedimentary metagenomes.</title>
        <authorList>
            <person name="Kawai M."/>
            <person name="Futagami T."/>
            <person name="Toyoda A."/>
            <person name="Takaki Y."/>
            <person name="Nishi S."/>
            <person name="Hori S."/>
            <person name="Arai W."/>
            <person name="Tsubouchi T."/>
            <person name="Morono Y."/>
            <person name="Uchiyama I."/>
            <person name="Ito T."/>
            <person name="Fujiyama A."/>
            <person name="Inagaki F."/>
            <person name="Takami H."/>
        </authorList>
    </citation>
    <scope>NUCLEOTIDE SEQUENCE</scope>
    <source>
        <strain evidence="1">Expedition CK06-06</strain>
    </source>
</reference>
<name>X0ZSZ2_9ZZZZ</name>
<dbReference type="EMBL" id="BARS01056075">
    <property type="protein sequence ID" value="GAG51351.1"/>
    <property type="molecule type" value="Genomic_DNA"/>
</dbReference>
<accession>X0ZSZ2</accession>
<sequence length="31" mass="3556">SLPKSEGPEISTLDIFDQTYWNESTCKRGRP</sequence>
<feature type="non-terminal residue" evidence="1">
    <location>
        <position position="1"/>
    </location>
</feature>
<protein>
    <submittedName>
        <fullName evidence="1">Uncharacterized protein</fullName>
    </submittedName>
</protein>